<keyword evidence="9" id="KW-1015">Disulfide bond</keyword>
<evidence type="ECO:0000256" key="10">
    <source>
        <dbReference type="SAM" id="MobiDB-lite"/>
    </source>
</evidence>
<evidence type="ECO:0000256" key="1">
    <source>
        <dbReference type="ARBA" id="ARBA00003174"/>
    </source>
</evidence>
<feature type="compositionally biased region" description="Polar residues" evidence="10">
    <location>
        <begin position="267"/>
        <end position="277"/>
    </location>
</feature>
<keyword evidence="6" id="KW-0378">Hydrolase</keyword>
<dbReference type="SUPFAM" id="SSF55486">
    <property type="entry name" value="Metalloproteases ('zincins'), catalytic domain"/>
    <property type="match status" value="1"/>
</dbReference>
<dbReference type="GO" id="GO:0046872">
    <property type="term" value="F:metal ion binding"/>
    <property type="evidence" value="ECO:0007669"/>
    <property type="project" value="UniProtKB-KW"/>
</dbReference>
<dbReference type="InterPro" id="IPR008754">
    <property type="entry name" value="Peptidase_M43"/>
</dbReference>
<dbReference type="EMBL" id="CP137312">
    <property type="protein sequence ID" value="WQF88063.1"/>
    <property type="molecule type" value="Genomic_DNA"/>
</dbReference>
<evidence type="ECO:0000256" key="8">
    <source>
        <dbReference type="ARBA" id="ARBA00023049"/>
    </source>
</evidence>
<keyword evidence="7" id="KW-0862">Zinc</keyword>
<dbReference type="RefSeq" id="XP_062785284.1">
    <property type="nucleotide sequence ID" value="XM_062929233.1"/>
</dbReference>
<gene>
    <name evidence="12" type="ORF">CDEST_13077</name>
</gene>
<feature type="region of interest" description="Disordered" evidence="10">
    <location>
        <begin position="265"/>
        <end position="285"/>
    </location>
</feature>
<keyword evidence="8" id="KW-0482">Metalloprotease</keyword>
<dbReference type="PANTHER" id="PTHR47466">
    <property type="match status" value="1"/>
</dbReference>
<dbReference type="PANTHER" id="PTHR47466:SF1">
    <property type="entry name" value="METALLOPROTEASE MEP1 (AFU_ORTHOLOGUE AFUA_1G07730)-RELATED"/>
    <property type="match status" value="1"/>
</dbReference>
<evidence type="ECO:0000256" key="4">
    <source>
        <dbReference type="ARBA" id="ARBA00022723"/>
    </source>
</evidence>
<evidence type="ECO:0000259" key="11">
    <source>
        <dbReference type="Pfam" id="PF05572"/>
    </source>
</evidence>
<evidence type="ECO:0000313" key="12">
    <source>
        <dbReference type="EMBL" id="WQF88063.1"/>
    </source>
</evidence>
<comment type="function">
    <text evidence="1">Secreted metalloproteinase that allows assimilation of proteinaceous substrates.</text>
</comment>
<evidence type="ECO:0000256" key="5">
    <source>
        <dbReference type="ARBA" id="ARBA00022729"/>
    </source>
</evidence>
<accession>A0AAX4IXR7</accession>
<dbReference type="CDD" id="cd04275">
    <property type="entry name" value="ZnMc_pappalysin_like"/>
    <property type="match status" value="1"/>
</dbReference>
<dbReference type="GO" id="GO:0008237">
    <property type="term" value="F:metallopeptidase activity"/>
    <property type="evidence" value="ECO:0007669"/>
    <property type="project" value="UniProtKB-KW"/>
</dbReference>
<evidence type="ECO:0000256" key="9">
    <source>
        <dbReference type="ARBA" id="ARBA00023157"/>
    </source>
</evidence>
<proteinExistence type="inferred from homology"/>
<organism evidence="12 13">
    <name type="scientific">Colletotrichum destructivum</name>
    <dbReference type="NCBI Taxonomy" id="34406"/>
    <lineage>
        <taxon>Eukaryota</taxon>
        <taxon>Fungi</taxon>
        <taxon>Dikarya</taxon>
        <taxon>Ascomycota</taxon>
        <taxon>Pezizomycotina</taxon>
        <taxon>Sordariomycetes</taxon>
        <taxon>Hypocreomycetidae</taxon>
        <taxon>Glomerellales</taxon>
        <taxon>Glomerellaceae</taxon>
        <taxon>Colletotrichum</taxon>
        <taxon>Colletotrichum destructivum species complex</taxon>
    </lineage>
</organism>
<dbReference type="KEGG" id="cdet:87949577"/>
<feature type="domain" description="Peptidase M43 pregnancy-associated plasma-A" evidence="11">
    <location>
        <begin position="234"/>
        <end position="314"/>
    </location>
</feature>
<name>A0AAX4IXR7_9PEZI</name>
<keyword evidence="5" id="KW-0732">Signal</keyword>
<evidence type="ECO:0000256" key="2">
    <source>
        <dbReference type="ARBA" id="ARBA00008721"/>
    </source>
</evidence>
<evidence type="ECO:0000256" key="7">
    <source>
        <dbReference type="ARBA" id="ARBA00022833"/>
    </source>
</evidence>
<keyword evidence="3" id="KW-0645">Protease</keyword>
<dbReference type="Pfam" id="PF05572">
    <property type="entry name" value="Peptidase_M43"/>
    <property type="match status" value="1"/>
</dbReference>
<keyword evidence="13" id="KW-1185">Reference proteome</keyword>
<evidence type="ECO:0000256" key="6">
    <source>
        <dbReference type="ARBA" id="ARBA00022801"/>
    </source>
</evidence>
<evidence type="ECO:0000256" key="3">
    <source>
        <dbReference type="ARBA" id="ARBA00022670"/>
    </source>
</evidence>
<evidence type="ECO:0000313" key="13">
    <source>
        <dbReference type="Proteomes" id="UP001322277"/>
    </source>
</evidence>
<dbReference type="AlphaFoldDB" id="A0AAX4IXR7"/>
<reference evidence="13" key="1">
    <citation type="journal article" date="2023" name="bioRxiv">
        <title>Complete genome of the Medicago anthracnose fungus, Colletotrichum destructivum, reveals a mini-chromosome-like region within a core chromosome.</title>
        <authorList>
            <person name="Lapalu N."/>
            <person name="Simon A."/>
            <person name="Lu A."/>
            <person name="Plaumann P.-L."/>
            <person name="Amselem J."/>
            <person name="Pigne S."/>
            <person name="Auger A."/>
            <person name="Koch C."/>
            <person name="Dallery J.-F."/>
            <person name="O'Connell R.J."/>
        </authorList>
    </citation>
    <scope>NUCLEOTIDE SEQUENCE [LARGE SCALE GENOMIC DNA]</scope>
    <source>
        <strain evidence="13">CBS 520.97</strain>
    </source>
</reference>
<sequence>MCRASCLTYAQSEVRKAVSFTSHAPTALLRDTKGDLLVDFKHACSDTMRLLRELTAALQGFAAQTAVAHGDFSCGTPNPSHDHIKIAHGLWRDEIVNGTLVIRSRASIVVDTYLHVLASSRSAAGGYIDDVGLHRQMAVLNANFRPHDISFRLQGVTRTVNAGWAGGGDELRMKRALRQGGYASLNVYFLGRSSGILGKCTFPQGASVGSNTFTLDGCTVASSTIPGGKGRNVNLGKTLTHETGHWLGLYHTFRGGCDGEGDLISDTPAQGSPTQGCPPSRDSCPHKPGLDPIHNYMDYSTEEFTIGQRVRMHSFWRKYRLNAA</sequence>
<dbReference type="Proteomes" id="UP001322277">
    <property type="component" value="Chromosome 8"/>
</dbReference>
<dbReference type="Gene3D" id="3.40.390.10">
    <property type="entry name" value="Collagenase (Catalytic Domain)"/>
    <property type="match status" value="1"/>
</dbReference>
<comment type="similarity">
    <text evidence="2">Belongs to the peptidase M43B family.</text>
</comment>
<protein>
    <submittedName>
        <fullName evidence="12">Peptidase M43, pregnancy-associated plasma-A</fullName>
    </submittedName>
</protein>
<dbReference type="GO" id="GO:0006508">
    <property type="term" value="P:proteolysis"/>
    <property type="evidence" value="ECO:0007669"/>
    <property type="project" value="UniProtKB-KW"/>
</dbReference>
<dbReference type="GeneID" id="87949577"/>
<dbReference type="InterPro" id="IPR024079">
    <property type="entry name" value="MetalloPept_cat_dom_sf"/>
</dbReference>
<keyword evidence="4" id="KW-0479">Metal-binding</keyword>